<organism evidence="2 3">
    <name type="scientific">Reichenbachiella ulvae</name>
    <dbReference type="NCBI Taxonomy" id="2980104"/>
    <lineage>
        <taxon>Bacteria</taxon>
        <taxon>Pseudomonadati</taxon>
        <taxon>Bacteroidota</taxon>
        <taxon>Cytophagia</taxon>
        <taxon>Cytophagales</taxon>
        <taxon>Reichenbachiellaceae</taxon>
        <taxon>Reichenbachiella</taxon>
    </lineage>
</organism>
<reference evidence="2 3" key="1">
    <citation type="submission" date="2022-10" db="EMBL/GenBank/DDBJ databases">
        <title>Comparative genomics and taxonomic characterization of three novel marine species of genus Reichenbachiella exhibiting antioxidant and polysaccharide degradation activities.</title>
        <authorList>
            <person name="Muhammad N."/>
            <person name="Lee Y.-J."/>
            <person name="Ko J."/>
            <person name="Kim S.-G."/>
        </authorList>
    </citation>
    <scope>NUCLEOTIDE SEQUENCE [LARGE SCALE GENOMIC DNA]</scope>
    <source>
        <strain evidence="2 3">ABR2-5</strain>
    </source>
</reference>
<dbReference type="Pfam" id="PF00378">
    <property type="entry name" value="ECH_1"/>
    <property type="match status" value="1"/>
</dbReference>
<dbReference type="InterPro" id="IPR029045">
    <property type="entry name" value="ClpP/crotonase-like_dom_sf"/>
</dbReference>
<gene>
    <name evidence="2" type="ORF">N7U62_08880</name>
</gene>
<keyword evidence="3" id="KW-1185">Reference proteome</keyword>
<protein>
    <submittedName>
        <fullName evidence="2">Enoyl-CoA hydratase/isomerase family protein</fullName>
    </submittedName>
</protein>
<dbReference type="SUPFAM" id="SSF52096">
    <property type="entry name" value="ClpP/crotonase"/>
    <property type="match status" value="1"/>
</dbReference>
<evidence type="ECO:0000256" key="1">
    <source>
        <dbReference type="ARBA" id="ARBA00005254"/>
    </source>
</evidence>
<dbReference type="PANTHER" id="PTHR42964:SF1">
    <property type="entry name" value="POLYKETIDE BIOSYNTHESIS ENOYL-COA HYDRATASE PKSH-RELATED"/>
    <property type="match status" value="1"/>
</dbReference>
<name>A0ABT3CTH3_9BACT</name>
<comment type="similarity">
    <text evidence="1">Belongs to the enoyl-CoA hydratase/isomerase family.</text>
</comment>
<dbReference type="InterPro" id="IPR051683">
    <property type="entry name" value="Enoyl-CoA_Hydratase/Isomerase"/>
</dbReference>
<dbReference type="EMBL" id="JAOYOD010000001">
    <property type="protein sequence ID" value="MCV9386775.1"/>
    <property type="molecule type" value="Genomic_DNA"/>
</dbReference>
<evidence type="ECO:0000313" key="3">
    <source>
        <dbReference type="Proteomes" id="UP001300692"/>
    </source>
</evidence>
<evidence type="ECO:0000313" key="2">
    <source>
        <dbReference type="EMBL" id="MCV9386775.1"/>
    </source>
</evidence>
<dbReference type="RefSeq" id="WP_264137610.1">
    <property type="nucleotide sequence ID" value="NZ_JAOYOD010000001.1"/>
</dbReference>
<accession>A0ABT3CTH3</accession>
<dbReference type="InterPro" id="IPR001753">
    <property type="entry name" value="Enoyl-CoA_hydra/iso"/>
</dbReference>
<sequence length="252" mass="27299">MNGKIETSIANEIATISFSHPKGNSLPALLLTDLAEEITKQGNNEKIKCIILKSEGSGPFCAGASFDELLNLQDEKSSIDFFGGFAGVILAMKNCPKFIIVLVQGKTVGGGVGIAASADYCIATEDASIKLSELAIGIGPFVIEPAVKRKMGLAALTSLTLSPTEWKNAKWAMNHGLFQEVTSSLEEMEERASNKAEEYCNYSQEATKSIKNMLWEDTQHWSTLLGDRAKISGKLALSDTTQEALEKFRNRS</sequence>
<dbReference type="CDD" id="cd06558">
    <property type="entry name" value="crotonase-like"/>
    <property type="match status" value="1"/>
</dbReference>
<dbReference type="Proteomes" id="UP001300692">
    <property type="component" value="Unassembled WGS sequence"/>
</dbReference>
<dbReference type="Gene3D" id="3.90.226.10">
    <property type="entry name" value="2-enoyl-CoA Hydratase, Chain A, domain 1"/>
    <property type="match status" value="1"/>
</dbReference>
<comment type="caution">
    <text evidence="2">The sequence shown here is derived from an EMBL/GenBank/DDBJ whole genome shotgun (WGS) entry which is preliminary data.</text>
</comment>
<proteinExistence type="inferred from homology"/>
<dbReference type="PANTHER" id="PTHR42964">
    <property type="entry name" value="ENOYL-COA HYDRATASE"/>
    <property type="match status" value="1"/>
</dbReference>